<feature type="transmembrane region" description="Helical" evidence="1">
    <location>
        <begin position="83"/>
        <end position="104"/>
    </location>
</feature>
<keyword evidence="1" id="KW-1133">Transmembrane helix</keyword>
<feature type="transmembrane region" description="Helical" evidence="1">
    <location>
        <begin position="52"/>
        <end position="71"/>
    </location>
</feature>
<dbReference type="EMBL" id="AQGV01000015">
    <property type="protein sequence ID" value="MBE0370230.1"/>
    <property type="molecule type" value="Genomic_DNA"/>
</dbReference>
<dbReference type="RefSeq" id="WP_192509383.1">
    <property type="nucleotide sequence ID" value="NZ_AQGV01000015.1"/>
</dbReference>
<feature type="transmembrane region" description="Helical" evidence="1">
    <location>
        <begin position="26"/>
        <end position="45"/>
    </location>
</feature>
<comment type="caution">
    <text evidence="2">The sequence shown here is derived from an EMBL/GenBank/DDBJ whole genome shotgun (WGS) entry which is preliminary data.</text>
</comment>
<keyword evidence="1" id="KW-0812">Transmembrane</keyword>
<reference evidence="2 3" key="1">
    <citation type="submission" date="2015-03" db="EMBL/GenBank/DDBJ databases">
        <title>Genome sequence of Pseudoalteromonas aurantia.</title>
        <authorList>
            <person name="Xie B.-B."/>
            <person name="Rong J.-C."/>
            <person name="Qin Q.-L."/>
            <person name="Zhang Y.-Z."/>
        </authorList>
    </citation>
    <scope>NUCLEOTIDE SEQUENCE [LARGE SCALE GENOMIC DNA]</scope>
    <source>
        <strain evidence="2 3">208</strain>
    </source>
</reference>
<protein>
    <submittedName>
        <fullName evidence="2">Uncharacterized protein</fullName>
    </submittedName>
</protein>
<evidence type="ECO:0000313" key="2">
    <source>
        <dbReference type="EMBL" id="MBE0370230.1"/>
    </source>
</evidence>
<accession>A0ABR9EGV5</accession>
<evidence type="ECO:0000313" key="3">
    <source>
        <dbReference type="Proteomes" id="UP000615755"/>
    </source>
</evidence>
<evidence type="ECO:0000256" key="1">
    <source>
        <dbReference type="SAM" id="Phobius"/>
    </source>
</evidence>
<organism evidence="2 3">
    <name type="scientific">Pseudoalteromonas aurantia 208</name>
    <dbReference type="NCBI Taxonomy" id="1314867"/>
    <lineage>
        <taxon>Bacteria</taxon>
        <taxon>Pseudomonadati</taxon>
        <taxon>Pseudomonadota</taxon>
        <taxon>Gammaproteobacteria</taxon>
        <taxon>Alteromonadales</taxon>
        <taxon>Pseudoalteromonadaceae</taxon>
        <taxon>Pseudoalteromonas</taxon>
    </lineage>
</organism>
<keyword evidence="3" id="KW-1185">Reference proteome</keyword>
<dbReference type="Proteomes" id="UP000615755">
    <property type="component" value="Unassembled WGS sequence"/>
</dbReference>
<gene>
    <name evidence="2" type="ORF">PAUR_b0210</name>
</gene>
<proteinExistence type="predicted"/>
<keyword evidence="1" id="KW-0472">Membrane</keyword>
<sequence length="127" mass="14271">MLYKITGWAAIILALSALLPSYQTGALSVIGFYLCLFSLLISAFASHLGNYFYYRLVFLIAVINVFIINDGTRVMLLIKQTDWVYIGSMYGIFFVIGSICSFLIRREDASSQDAYEAPNKKVTQSQL</sequence>
<name>A0ABR9EGV5_9GAMM</name>